<reference evidence="3 4" key="1">
    <citation type="submission" date="2016-10" db="EMBL/GenBank/DDBJ databases">
        <title>The genome of Paramicrosporidium saccamoebae is the missing link in understanding Cryptomycota and Microsporidia evolution.</title>
        <authorList>
            <person name="Quandt C.A."/>
            <person name="Beaudet D."/>
            <person name="Corsaro D."/>
            <person name="Michel R."/>
            <person name="Corradi N."/>
            <person name="James T."/>
        </authorList>
    </citation>
    <scope>NUCLEOTIDE SEQUENCE [LARGE SCALE GENOMIC DNA]</scope>
    <source>
        <strain evidence="3 4">KSL3</strain>
    </source>
</reference>
<dbReference type="Proteomes" id="UP000240830">
    <property type="component" value="Unassembled WGS sequence"/>
</dbReference>
<gene>
    <name evidence="3" type="ORF">PSACC_02916</name>
</gene>
<evidence type="ECO:0000256" key="2">
    <source>
        <dbReference type="SAM" id="SignalP"/>
    </source>
</evidence>
<feature type="compositionally biased region" description="Basic and acidic residues" evidence="1">
    <location>
        <begin position="393"/>
        <end position="409"/>
    </location>
</feature>
<evidence type="ECO:0000256" key="1">
    <source>
        <dbReference type="SAM" id="MobiDB-lite"/>
    </source>
</evidence>
<keyword evidence="2" id="KW-0732">Signal</keyword>
<proteinExistence type="predicted"/>
<keyword evidence="4" id="KW-1185">Reference proteome</keyword>
<protein>
    <submittedName>
        <fullName evidence="3">Uncharacterized protein</fullName>
    </submittedName>
</protein>
<organism evidence="3 4">
    <name type="scientific">Paramicrosporidium saccamoebae</name>
    <dbReference type="NCBI Taxonomy" id="1246581"/>
    <lineage>
        <taxon>Eukaryota</taxon>
        <taxon>Fungi</taxon>
        <taxon>Fungi incertae sedis</taxon>
        <taxon>Cryptomycota</taxon>
        <taxon>Cryptomycota incertae sedis</taxon>
        <taxon>Paramicrosporidium</taxon>
    </lineage>
</organism>
<sequence length="469" mass="52462">MQLKASLALLSAYYIAQAHAELYLVYNGKSVTIDTVGESIEPDNLGSAITRAIRGAAVAKPFELLRFDRIVRQEARAINTNLLPLLSVAQKIELLEKIKTFKLPADNQPSRMRDIRNALLADLAKESPATLGVDLCNECFQAVDDLRAMHPAIALTNENFEFNSQILRELFGLDPVCGEEDQTVVSYVNDALVDAILAGRNVHELAEGLELTIAPQQIKENERVGQFLEAYHREHVDSGDSTLPFESEDEASNEDQEVIEDESSFEGEIVEELIEDANSPHKEVPEADISKCPHYQQLITAYAGTKGERSTIPKNQRIPYLESLSRADVNPVKSLLGSSSSTSTGAYDEWASNEVLEKTSSIITPKSSKSRHSKVTVQADKWESSQRNIIRALSEKSRRSDRKTEKSQIIDEEEFYNEMESEESDVPADKVTPQKTVSRYNSRKRHNSKWSRGSRRGHRSRKSVSIVEA</sequence>
<feature type="signal peptide" evidence="2">
    <location>
        <begin position="1"/>
        <end position="20"/>
    </location>
</feature>
<dbReference type="EMBL" id="MTSL01000179">
    <property type="protein sequence ID" value="PJF17297.1"/>
    <property type="molecule type" value="Genomic_DNA"/>
</dbReference>
<feature type="region of interest" description="Disordered" evidence="1">
    <location>
        <begin position="238"/>
        <end position="263"/>
    </location>
</feature>
<feature type="chain" id="PRO_5014170651" evidence="2">
    <location>
        <begin position="21"/>
        <end position="469"/>
    </location>
</feature>
<comment type="caution">
    <text evidence="3">The sequence shown here is derived from an EMBL/GenBank/DDBJ whole genome shotgun (WGS) entry which is preliminary data.</text>
</comment>
<evidence type="ECO:0000313" key="3">
    <source>
        <dbReference type="EMBL" id="PJF17297.1"/>
    </source>
</evidence>
<accession>A0A2H9THP3</accession>
<feature type="compositionally biased region" description="Acidic residues" evidence="1">
    <location>
        <begin position="410"/>
        <end position="426"/>
    </location>
</feature>
<feature type="region of interest" description="Disordered" evidence="1">
    <location>
        <begin position="362"/>
        <end position="469"/>
    </location>
</feature>
<feature type="compositionally biased region" description="Acidic residues" evidence="1">
    <location>
        <begin position="246"/>
        <end position="263"/>
    </location>
</feature>
<dbReference type="AlphaFoldDB" id="A0A2H9THP3"/>
<evidence type="ECO:0000313" key="4">
    <source>
        <dbReference type="Proteomes" id="UP000240830"/>
    </source>
</evidence>
<feature type="compositionally biased region" description="Basic residues" evidence="1">
    <location>
        <begin position="441"/>
        <end position="462"/>
    </location>
</feature>
<name>A0A2H9THP3_9FUNG</name>